<gene>
    <name evidence="2" type="ORF">L3X38_012377</name>
</gene>
<feature type="compositionally biased region" description="Polar residues" evidence="1">
    <location>
        <begin position="84"/>
        <end position="93"/>
    </location>
</feature>
<protein>
    <submittedName>
        <fullName evidence="2">Uncharacterized protein</fullName>
    </submittedName>
</protein>
<feature type="region of interest" description="Disordered" evidence="1">
    <location>
        <begin position="59"/>
        <end position="93"/>
    </location>
</feature>
<dbReference type="EMBL" id="JAJFAZ020000002">
    <property type="protein sequence ID" value="KAI5344500.1"/>
    <property type="molecule type" value="Genomic_DNA"/>
</dbReference>
<evidence type="ECO:0000313" key="3">
    <source>
        <dbReference type="Proteomes" id="UP001054821"/>
    </source>
</evidence>
<keyword evidence="3" id="KW-1185">Reference proteome</keyword>
<proteinExistence type="predicted"/>
<sequence length="93" mass="10279">MPLRRARRNEFIDTRCLPKTGRCLPEIAGAASEHPWHGTGGVGIVVESPTFFDRSPIRRLPVLAGNGERTTGTHRKSPKLQGLRSPSSGHHFR</sequence>
<evidence type="ECO:0000313" key="2">
    <source>
        <dbReference type="EMBL" id="KAI5344500.1"/>
    </source>
</evidence>
<comment type="caution">
    <text evidence="2">The sequence shown here is derived from an EMBL/GenBank/DDBJ whole genome shotgun (WGS) entry which is preliminary data.</text>
</comment>
<dbReference type="AlphaFoldDB" id="A0AAD4ZFY9"/>
<dbReference type="Proteomes" id="UP001054821">
    <property type="component" value="Chromosome 2"/>
</dbReference>
<evidence type="ECO:0000256" key="1">
    <source>
        <dbReference type="SAM" id="MobiDB-lite"/>
    </source>
</evidence>
<name>A0AAD4ZFY9_PRUDU</name>
<reference evidence="2 3" key="1">
    <citation type="journal article" date="2022" name="G3 (Bethesda)">
        <title>Whole-genome sequence and methylome profiling of the almond [Prunus dulcis (Mill.) D.A. Webb] cultivar 'Nonpareil'.</title>
        <authorList>
            <person name="D'Amico-Willman K.M."/>
            <person name="Ouma W.Z."/>
            <person name="Meulia T."/>
            <person name="Sideli G.M."/>
            <person name="Gradziel T.M."/>
            <person name="Fresnedo-Ramirez J."/>
        </authorList>
    </citation>
    <scope>NUCLEOTIDE SEQUENCE [LARGE SCALE GENOMIC DNA]</scope>
    <source>
        <strain evidence="2">Clone GOH B32 T37-40</strain>
    </source>
</reference>
<organism evidence="2 3">
    <name type="scientific">Prunus dulcis</name>
    <name type="common">Almond</name>
    <name type="synonym">Amygdalus dulcis</name>
    <dbReference type="NCBI Taxonomy" id="3755"/>
    <lineage>
        <taxon>Eukaryota</taxon>
        <taxon>Viridiplantae</taxon>
        <taxon>Streptophyta</taxon>
        <taxon>Embryophyta</taxon>
        <taxon>Tracheophyta</taxon>
        <taxon>Spermatophyta</taxon>
        <taxon>Magnoliopsida</taxon>
        <taxon>eudicotyledons</taxon>
        <taxon>Gunneridae</taxon>
        <taxon>Pentapetalae</taxon>
        <taxon>rosids</taxon>
        <taxon>fabids</taxon>
        <taxon>Rosales</taxon>
        <taxon>Rosaceae</taxon>
        <taxon>Amygdaloideae</taxon>
        <taxon>Amygdaleae</taxon>
        <taxon>Prunus</taxon>
    </lineage>
</organism>
<accession>A0AAD4ZFY9</accession>